<evidence type="ECO:0000256" key="1">
    <source>
        <dbReference type="ARBA" id="ARBA00006611"/>
    </source>
</evidence>
<keyword evidence="4" id="KW-1185">Reference proteome</keyword>
<feature type="domain" description="Bacterial type II secretion system protein E" evidence="2">
    <location>
        <begin position="314"/>
        <end position="328"/>
    </location>
</feature>
<dbReference type="GO" id="GO:0005524">
    <property type="term" value="F:ATP binding"/>
    <property type="evidence" value="ECO:0007669"/>
    <property type="project" value="InterPro"/>
</dbReference>
<reference evidence="3 4" key="1">
    <citation type="submission" date="2019-07" db="EMBL/GenBank/DDBJ databases">
        <title>Description of 53C-WASEF.</title>
        <authorList>
            <person name="Pitt A."/>
            <person name="Hahn M.W."/>
        </authorList>
    </citation>
    <scope>NUCLEOTIDE SEQUENCE [LARGE SCALE GENOMIC DNA]</scope>
    <source>
        <strain evidence="3 4">53C-WASEF</strain>
    </source>
</reference>
<dbReference type="Pfam" id="PF00437">
    <property type="entry name" value="T2SSE"/>
    <property type="match status" value="1"/>
</dbReference>
<dbReference type="SMART" id="SM00382">
    <property type="entry name" value="AAA"/>
    <property type="match status" value="1"/>
</dbReference>
<evidence type="ECO:0000313" key="3">
    <source>
        <dbReference type="EMBL" id="TSJ77219.1"/>
    </source>
</evidence>
<dbReference type="RefSeq" id="WP_144353622.1">
    <property type="nucleotide sequence ID" value="NZ_CBCRVV010000016.1"/>
</dbReference>
<dbReference type="InterPro" id="IPR006321">
    <property type="entry name" value="PilT/PilU"/>
</dbReference>
<proteinExistence type="inferred from homology"/>
<dbReference type="GO" id="GO:0016887">
    <property type="term" value="F:ATP hydrolysis activity"/>
    <property type="evidence" value="ECO:0007669"/>
    <property type="project" value="InterPro"/>
</dbReference>
<evidence type="ECO:0000259" key="2">
    <source>
        <dbReference type="PROSITE" id="PS00662"/>
    </source>
</evidence>
<dbReference type="InterPro" id="IPR050921">
    <property type="entry name" value="T4SS_GSP_E_ATPase"/>
</dbReference>
<dbReference type="SUPFAM" id="SSF52540">
    <property type="entry name" value="P-loop containing nucleoside triphosphate hydrolases"/>
    <property type="match status" value="1"/>
</dbReference>
<dbReference type="PANTHER" id="PTHR30486">
    <property type="entry name" value="TWITCHING MOTILITY PROTEIN PILT"/>
    <property type="match status" value="1"/>
</dbReference>
<comment type="similarity">
    <text evidence="1">Belongs to the GSP E family.</text>
</comment>
<dbReference type="AlphaFoldDB" id="A0A556QKQ6"/>
<dbReference type="InterPro" id="IPR027417">
    <property type="entry name" value="P-loop_NTPase"/>
</dbReference>
<gene>
    <name evidence="3" type="ORF">FPL22_14060</name>
</gene>
<name>A0A556QKQ6_9BACT</name>
<organism evidence="3 4">
    <name type="scientific">Rariglobus hedericola</name>
    <dbReference type="NCBI Taxonomy" id="2597822"/>
    <lineage>
        <taxon>Bacteria</taxon>
        <taxon>Pseudomonadati</taxon>
        <taxon>Verrucomicrobiota</taxon>
        <taxon>Opitutia</taxon>
        <taxon>Opitutales</taxon>
        <taxon>Opitutaceae</taxon>
        <taxon>Rariglobus</taxon>
    </lineage>
</organism>
<sequence length="472" mass="50990">MNNEVPWIASLCVQERVIDAKLAGQIVDSMPANADAMVFAQAVIDRAGITDIELMTRLATEAQELSASGTQPPSFLPKPAVKAPAPSAAATAAPAPVAVRSLPRMDFSTVKSLPDNALKPFMLELLGAADSVGASDLHLSAGSPPYIRNQRAIEFLSDVTLTAADTLRLNTSLLGDDQKKLFSTHHDYDYALAMEGGRRIRVNLMEHKEGVKGTYRIVPETIRTPAQLGFKNLAVIKRLLSYHNGLILVTGPVGAGKTTTLNSLIDELNRTREDHIITVEDPIEYLHTSQGCNVTQRQVGQHTLSFANALKSALREDPDVIVIGELRDLPTIEMAISASETGHLVIGTMHTSDSGSTLNRLLDVFPPSQQPQIRAMVAQSLRGILCQRLLPARDGGVALACEVLVNTTAISAMVRDSKTQGIPSAIDTGRREGMISMDNAVLELWQEKKITDEVAANNILNRVIRQQIPGAR</sequence>
<comment type="caution">
    <text evidence="3">The sequence shown here is derived from an EMBL/GenBank/DDBJ whole genome shotgun (WGS) entry which is preliminary data.</text>
</comment>
<dbReference type="NCBIfam" id="TIGR01420">
    <property type="entry name" value="pilT_fam"/>
    <property type="match status" value="1"/>
</dbReference>
<dbReference type="Gene3D" id="3.40.50.300">
    <property type="entry name" value="P-loop containing nucleotide triphosphate hydrolases"/>
    <property type="match status" value="1"/>
</dbReference>
<accession>A0A556QKQ6</accession>
<dbReference type="OrthoDB" id="9805147at2"/>
<dbReference type="Gene3D" id="3.30.450.90">
    <property type="match status" value="1"/>
</dbReference>
<protein>
    <submittedName>
        <fullName evidence="3">PilT/PilU family type 4a pilus ATPase</fullName>
    </submittedName>
</protein>
<dbReference type="InterPro" id="IPR003593">
    <property type="entry name" value="AAA+_ATPase"/>
</dbReference>
<dbReference type="InterPro" id="IPR001482">
    <property type="entry name" value="T2SS/T4SS_dom"/>
</dbReference>
<dbReference type="Proteomes" id="UP000315648">
    <property type="component" value="Unassembled WGS sequence"/>
</dbReference>
<dbReference type="EMBL" id="VMBG01000002">
    <property type="protein sequence ID" value="TSJ77219.1"/>
    <property type="molecule type" value="Genomic_DNA"/>
</dbReference>
<dbReference type="CDD" id="cd01131">
    <property type="entry name" value="PilT"/>
    <property type="match status" value="1"/>
</dbReference>
<evidence type="ECO:0000313" key="4">
    <source>
        <dbReference type="Proteomes" id="UP000315648"/>
    </source>
</evidence>
<dbReference type="PROSITE" id="PS00662">
    <property type="entry name" value="T2SP_E"/>
    <property type="match status" value="1"/>
</dbReference>